<evidence type="ECO:0000256" key="5">
    <source>
        <dbReference type="ARBA" id="ARBA00023136"/>
    </source>
</evidence>
<feature type="transmembrane region" description="Helical" evidence="7">
    <location>
        <begin position="166"/>
        <end position="185"/>
    </location>
</feature>
<feature type="transmembrane region" description="Helical" evidence="7">
    <location>
        <begin position="135"/>
        <end position="154"/>
    </location>
</feature>
<evidence type="ECO:0000256" key="2">
    <source>
        <dbReference type="ARBA" id="ARBA00022692"/>
    </source>
</evidence>
<keyword evidence="5 7" id="KW-0472">Membrane</keyword>
<reference evidence="8 9" key="1">
    <citation type="submission" date="2024-06" db="EMBL/GenBank/DDBJ databases">
        <authorList>
            <person name="Kraege A."/>
            <person name="Thomma B."/>
        </authorList>
    </citation>
    <scope>NUCLEOTIDE SEQUENCE [LARGE SCALE GENOMIC DNA]</scope>
</reference>
<evidence type="ECO:0000256" key="4">
    <source>
        <dbReference type="ARBA" id="ARBA00022989"/>
    </source>
</evidence>
<feature type="compositionally biased region" description="Low complexity" evidence="6">
    <location>
        <begin position="229"/>
        <end position="238"/>
    </location>
</feature>
<comment type="caution">
    <text evidence="8">The sequence shown here is derived from an EMBL/GenBank/DDBJ whole genome shotgun (WGS) entry which is preliminary data.</text>
</comment>
<gene>
    <name evidence="8" type="primary">g13048</name>
    <name evidence="8" type="ORF">VP750_LOCUS11586</name>
</gene>
<sequence length="248" mass="26798">MPLKLKRTEGISLFLDGIAEDSNLPQNVRDQALGLTEGEELSWRALRDLVQTVRGEPGGGRDIWLHQICAGSALAMQGPRPRVKSPALQARLAELQKKLEQHQYDVMLQGIAEKEFGAADEGEGGLASYQAQLSLGLHILVMMGTFFAAGFHGVSYVSSKPLHQLVGGLIGLIFAMLMEAVLVIIRTSVAPRSKAEESLLRHERELQEAKLSKQRAAQVEEALRGQTPAEADGAAAGGPISTDTKKEQ</sequence>
<keyword evidence="3" id="KW-0256">Endoplasmic reticulum</keyword>
<proteinExistence type="predicted"/>
<comment type="subcellular location">
    <subcellularLocation>
        <location evidence="1">Endoplasmic reticulum membrane</location>
        <topology evidence="1">Multi-pass membrane protein</topology>
    </subcellularLocation>
</comment>
<evidence type="ECO:0000256" key="1">
    <source>
        <dbReference type="ARBA" id="ARBA00004477"/>
    </source>
</evidence>
<feature type="region of interest" description="Disordered" evidence="6">
    <location>
        <begin position="210"/>
        <end position="248"/>
    </location>
</feature>
<evidence type="ECO:0000256" key="3">
    <source>
        <dbReference type="ARBA" id="ARBA00022824"/>
    </source>
</evidence>
<dbReference type="PANTHER" id="PTHR31394:SF1">
    <property type="entry name" value="TRANSMEMBRANE PROTEIN 199"/>
    <property type="match status" value="1"/>
</dbReference>
<evidence type="ECO:0000256" key="6">
    <source>
        <dbReference type="SAM" id="MobiDB-lite"/>
    </source>
</evidence>
<name>A0ABP1GEG4_9CHLO</name>
<dbReference type="EMBL" id="CAXHTA020000021">
    <property type="protein sequence ID" value="CAL5229680.1"/>
    <property type="molecule type" value="Genomic_DNA"/>
</dbReference>
<dbReference type="InterPro" id="IPR021013">
    <property type="entry name" value="ATPase_Vma12"/>
</dbReference>
<accession>A0ABP1GEG4</accession>
<keyword evidence="4 7" id="KW-1133">Transmembrane helix</keyword>
<keyword evidence="9" id="KW-1185">Reference proteome</keyword>
<protein>
    <submittedName>
        <fullName evidence="8">G13048 protein</fullName>
    </submittedName>
</protein>
<dbReference type="Proteomes" id="UP001497392">
    <property type="component" value="Unassembled WGS sequence"/>
</dbReference>
<organism evidence="8 9">
    <name type="scientific">Coccomyxa viridis</name>
    <dbReference type="NCBI Taxonomy" id="1274662"/>
    <lineage>
        <taxon>Eukaryota</taxon>
        <taxon>Viridiplantae</taxon>
        <taxon>Chlorophyta</taxon>
        <taxon>core chlorophytes</taxon>
        <taxon>Trebouxiophyceae</taxon>
        <taxon>Trebouxiophyceae incertae sedis</taxon>
        <taxon>Coccomyxaceae</taxon>
        <taxon>Coccomyxa</taxon>
    </lineage>
</organism>
<evidence type="ECO:0000313" key="8">
    <source>
        <dbReference type="EMBL" id="CAL5229680.1"/>
    </source>
</evidence>
<evidence type="ECO:0000313" key="9">
    <source>
        <dbReference type="Proteomes" id="UP001497392"/>
    </source>
</evidence>
<dbReference type="PANTHER" id="PTHR31394">
    <property type="entry name" value="TRANSMEMBRANE PROTEIN 199"/>
    <property type="match status" value="1"/>
</dbReference>
<keyword evidence="2 7" id="KW-0812">Transmembrane</keyword>
<evidence type="ECO:0000256" key="7">
    <source>
        <dbReference type="SAM" id="Phobius"/>
    </source>
</evidence>